<sequence length="773" mass="78375">MAWHLFRLGRWSFVHRRITVVVWLLLLVLAGVGAATLSGKTTDSFTLQGMESTDAFELVEERSPGAGADGATARIVFQAPEGESLTDPANRAAVGEALALVETANVDHVADPFTTGTVSEDGTVAYAAVNYSTPPGEVDAADHDALDAVKESADAAGITAVVGGDAAGADLHDDLAEVIGIGVAFVVLAVTLGSLVAAGMPLVTAVIGVGIGAASIAALSGFAELNSVTPALGTMLGLAVGIDYALFILSRYQHEVRAGRPLAEAAGASVGTAGSAVVFAGLTVIIALLGLAITGIDFLVQMGVAAAAMVALAVLISLTLLPAFLGFAGRRVVRERKRTAEDGQADRQDPATTGAGGRRWAKAVSKHRIVALVGGVAVAAVLSLPLGSMQLAILDNGVAPAGSDSRVAHDLIADNFGEGMNGPLLVVVDTAGADDKLGAVDAVHATLAASDGEISALVPPLADDSAEARAALAGQLDAVDLADFTIIPEGGPSAPGTKDLVDSLRADLADLPDLTGATAMVTGQTAVGVDISQELADVFPLYLLVVVGLAFVLLVLVFRSVLVPLKAALGFLLSVGVALGCTVAVFQWGWLNGLIGLDATSPVLFILPLLLTGVLFGLAMDYEVFLVTRMREAYVHGTEARQAVVDGFAHSGRVVTAAALIMFGVFAGFALGDDSIIKTIGFALAVGVLADAFLVRMLIVPAVMAIVGKHIWWLPRWLDRALPNLDVEGEALAGKLGPPPGSPTAAVAAAEAAPEAGAGAVGSSPAATRHPVS</sequence>
<name>A0ABX1C870_9ACTN</name>
<dbReference type="InterPro" id="IPR004869">
    <property type="entry name" value="MMPL_dom"/>
</dbReference>
<dbReference type="InterPro" id="IPR000731">
    <property type="entry name" value="SSD"/>
</dbReference>
<keyword evidence="5 8" id="KW-1133">Transmembrane helix</keyword>
<feature type="transmembrane region" description="Helical" evidence="8">
    <location>
        <begin position="305"/>
        <end position="328"/>
    </location>
</feature>
<evidence type="ECO:0000313" key="10">
    <source>
        <dbReference type="EMBL" id="NJQ14150.1"/>
    </source>
</evidence>
<feature type="transmembrane region" description="Helical" evidence="8">
    <location>
        <begin position="270"/>
        <end position="293"/>
    </location>
</feature>
<feature type="transmembrane region" description="Helical" evidence="8">
    <location>
        <begin position="228"/>
        <end position="249"/>
    </location>
</feature>
<evidence type="ECO:0000256" key="4">
    <source>
        <dbReference type="ARBA" id="ARBA00022692"/>
    </source>
</evidence>
<comment type="caution">
    <text evidence="10">The sequence shown here is derived from an EMBL/GenBank/DDBJ whole genome shotgun (WGS) entry which is preliminary data.</text>
</comment>
<feature type="transmembrane region" description="Helical" evidence="8">
    <location>
        <begin position="539"/>
        <end position="558"/>
    </location>
</feature>
<evidence type="ECO:0000256" key="7">
    <source>
        <dbReference type="SAM" id="MobiDB-lite"/>
    </source>
</evidence>
<feature type="transmembrane region" description="Helical" evidence="8">
    <location>
        <begin position="648"/>
        <end position="670"/>
    </location>
</feature>
<evidence type="ECO:0000256" key="5">
    <source>
        <dbReference type="ARBA" id="ARBA00022989"/>
    </source>
</evidence>
<dbReference type="PROSITE" id="PS50156">
    <property type="entry name" value="SSD"/>
    <property type="match status" value="1"/>
</dbReference>
<evidence type="ECO:0000256" key="8">
    <source>
        <dbReference type="SAM" id="Phobius"/>
    </source>
</evidence>
<comment type="subcellular location">
    <subcellularLocation>
        <location evidence="1">Cell membrane</location>
        <topology evidence="1">Multi-pass membrane protein</topology>
    </subcellularLocation>
</comment>
<dbReference type="Pfam" id="PF03176">
    <property type="entry name" value="MMPL"/>
    <property type="match status" value="2"/>
</dbReference>
<dbReference type="InterPro" id="IPR050545">
    <property type="entry name" value="Mycobact_MmpL"/>
</dbReference>
<feature type="domain" description="SSD" evidence="9">
    <location>
        <begin position="195"/>
        <end position="327"/>
    </location>
</feature>
<dbReference type="PANTHER" id="PTHR33406">
    <property type="entry name" value="MEMBRANE PROTEIN MJ1562-RELATED"/>
    <property type="match status" value="1"/>
</dbReference>
<feature type="transmembrane region" description="Helical" evidence="8">
    <location>
        <begin position="603"/>
        <end position="627"/>
    </location>
</feature>
<evidence type="ECO:0000256" key="2">
    <source>
        <dbReference type="ARBA" id="ARBA00010157"/>
    </source>
</evidence>
<feature type="transmembrane region" description="Helical" evidence="8">
    <location>
        <begin position="570"/>
        <end position="591"/>
    </location>
</feature>
<dbReference type="Gene3D" id="1.20.1640.10">
    <property type="entry name" value="Multidrug efflux transporter AcrB transmembrane domain"/>
    <property type="match status" value="2"/>
</dbReference>
<keyword evidence="4 8" id="KW-0812">Transmembrane</keyword>
<reference evidence="10 11" key="1">
    <citation type="submission" date="2020-03" db="EMBL/GenBank/DDBJ databases">
        <title>Draft genome of Streptomyces sp. ventii, isolated from the Axial Seamount in the Pacific Ocean, and resequencing of the two type strains Streptomyces lonarensis strain NCL 716 and Streptomyces bohaiensis strain 11A07.</title>
        <authorList>
            <person name="Loughran R.M."/>
            <person name="Pfannmuller K.M."/>
            <person name="Wasson B.J."/>
            <person name="Deadmond M.C."/>
            <person name="Paddock B.E."/>
            <person name="Koyack M.J."/>
            <person name="Gallegos D.A."/>
            <person name="Mitchell E.A."/>
            <person name="Ushijima B."/>
            <person name="Saw J.H."/>
            <person name="Mcphail K.L."/>
            <person name="Videau P."/>
        </authorList>
    </citation>
    <scope>NUCLEOTIDE SEQUENCE [LARGE SCALE GENOMIC DNA]</scope>
    <source>
        <strain evidence="10 11">11A07</strain>
    </source>
</reference>
<protein>
    <submittedName>
        <fullName evidence="10">MMPL family transporter</fullName>
    </submittedName>
</protein>
<keyword evidence="11" id="KW-1185">Reference proteome</keyword>
<evidence type="ECO:0000259" key="9">
    <source>
        <dbReference type="PROSITE" id="PS50156"/>
    </source>
</evidence>
<keyword evidence="6 8" id="KW-0472">Membrane</keyword>
<feature type="transmembrane region" description="Helical" evidence="8">
    <location>
        <begin position="178"/>
        <end position="197"/>
    </location>
</feature>
<dbReference type="Proteomes" id="UP000727056">
    <property type="component" value="Unassembled WGS sequence"/>
</dbReference>
<dbReference type="EMBL" id="JAAVJC010000017">
    <property type="protein sequence ID" value="NJQ14150.1"/>
    <property type="molecule type" value="Genomic_DNA"/>
</dbReference>
<dbReference type="PANTHER" id="PTHR33406:SF11">
    <property type="entry name" value="MEMBRANE PROTEIN SCO6666-RELATED"/>
    <property type="match status" value="1"/>
</dbReference>
<feature type="transmembrane region" description="Helical" evidence="8">
    <location>
        <begin position="202"/>
        <end position="222"/>
    </location>
</feature>
<accession>A0ABX1C870</accession>
<dbReference type="SUPFAM" id="SSF82866">
    <property type="entry name" value="Multidrug efflux transporter AcrB transmembrane domain"/>
    <property type="match status" value="2"/>
</dbReference>
<keyword evidence="3" id="KW-1003">Cell membrane</keyword>
<feature type="region of interest" description="Disordered" evidence="7">
    <location>
        <begin position="338"/>
        <end position="357"/>
    </location>
</feature>
<evidence type="ECO:0000256" key="6">
    <source>
        <dbReference type="ARBA" id="ARBA00023136"/>
    </source>
</evidence>
<organism evidence="10 11">
    <name type="scientific">Streptomyces bohaiensis</name>
    <dbReference type="NCBI Taxonomy" id="1431344"/>
    <lineage>
        <taxon>Bacteria</taxon>
        <taxon>Bacillati</taxon>
        <taxon>Actinomycetota</taxon>
        <taxon>Actinomycetes</taxon>
        <taxon>Kitasatosporales</taxon>
        <taxon>Streptomycetaceae</taxon>
        <taxon>Streptomyces</taxon>
    </lineage>
</organism>
<evidence type="ECO:0000256" key="3">
    <source>
        <dbReference type="ARBA" id="ARBA00022475"/>
    </source>
</evidence>
<gene>
    <name evidence="10" type="ORF">HCN52_04155</name>
</gene>
<evidence type="ECO:0000313" key="11">
    <source>
        <dbReference type="Proteomes" id="UP000727056"/>
    </source>
</evidence>
<comment type="similarity">
    <text evidence="2">Belongs to the resistance-nodulation-cell division (RND) (TC 2.A.6) family. MmpL subfamily.</text>
</comment>
<evidence type="ECO:0000256" key="1">
    <source>
        <dbReference type="ARBA" id="ARBA00004651"/>
    </source>
</evidence>
<proteinExistence type="inferred from homology"/>
<dbReference type="RefSeq" id="WP_168086984.1">
    <property type="nucleotide sequence ID" value="NZ_BHZH01000520.1"/>
</dbReference>
<feature type="compositionally biased region" description="Basic and acidic residues" evidence="7">
    <location>
        <begin position="338"/>
        <end position="349"/>
    </location>
</feature>
<feature type="transmembrane region" description="Helical" evidence="8">
    <location>
        <begin position="369"/>
        <end position="393"/>
    </location>
</feature>
<feature type="transmembrane region" description="Helical" evidence="8">
    <location>
        <begin position="682"/>
        <end position="707"/>
    </location>
</feature>